<sequence>MQLSRDAECYQDQLATCEALLPQPYTHSSPYPSVFAPLYFTAPIGGGRVVSIHTDSHRDLVAGDQGKWLEATLSAHSREDGFLLAMMHKPAVCAGSGIDLNDGDYHHGPFVVRTLAGPDGGMGADIALEGHVHSMQAYSVSVSEDTQPDVYVQACVDEDSQDVDRSVCTGTSDRDVPYLITGMPDEEQEGEAFEVDSPAFMAAHSGSTLASLKMCRSGMYFTPFDVRLNYILPERTIVFPYTQ</sequence>
<protein>
    <submittedName>
        <fullName evidence="1">Uncharacterized protein</fullName>
    </submittedName>
</protein>
<organism evidence="1 2">
    <name type="scientific">Kipferlia bialata</name>
    <dbReference type="NCBI Taxonomy" id="797122"/>
    <lineage>
        <taxon>Eukaryota</taxon>
        <taxon>Metamonada</taxon>
        <taxon>Carpediemonas-like organisms</taxon>
        <taxon>Kipferlia</taxon>
    </lineage>
</organism>
<proteinExistence type="predicted"/>
<dbReference type="EMBL" id="BDIP01001177">
    <property type="protein sequence ID" value="GIQ83783.1"/>
    <property type="molecule type" value="Genomic_DNA"/>
</dbReference>
<dbReference type="AlphaFoldDB" id="A0A9K3CWS7"/>
<comment type="caution">
    <text evidence="1">The sequence shown here is derived from an EMBL/GenBank/DDBJ whole genome shotgun (WGS) entry which is preliminary data.</text>
</comment>
<keyword evidence="2" id="KW-1185">Reference proteome</keyword>
<accession>A0A9K3CWS7</accession>
<name>A0A9K3CWS7_9EUKA</name>
<evidence type="ECO:0000313" key="2">
    <source>
        <dbReference type="Proteomes" id="UP000265618"/>
    </source>
</evidence>
<dbReference type="Proteomes" id="UP000265618">
    <property type="component" value="Unassembled WGS sequence"/>
</dbReference>
<reference evidence="1 2" key="1">
    <citation type="journal article" date="2018" name="PLoS ONE">
        <title>The draft genome of Kipferlia bialata reveals reductive genome evolution in fornicate parasites.</title>
        <authorList>
            <person name="Tanifuji G."/>
            <person name="Takabayashi S."/>
            <person name="Kume K."/>
            <person name="Takagi M."/>
            <person name="Nakayama T."/>
            <person name="Kamikawa R."/>
            <person name="Inagaki Y."/>
            <person name="Hashimoto T."/>
        </authorList>
    </citation>
    <scope>NUCLEOTIDE SEQUENCE [LARGE SCALE GENOMIC DNA]</scope>
    <source>
        <strain evidence="1">NY0173</strain>
    </source>
</reference>
<gene>
    <name evidence="1" type="ORF">KIPB_005154</name>
</gene>
<evidence type="ECO:0000313" key="1">
    <source>
        <dbReference type="EMBL" id="GIQ83783.1"/>
    </source>
</evidence>
<dbReference type="InterPro" id="IPR029052">
    <property type="entry name" value="Metallo-depent_PP-like"/>
</dbReference>
<dbReference type="SUPFAM" id="SSF56300">
    <property type="entry name" value="Metallo-dependent phosphatases"/>
    <property type="match status" value="1"/>
</dbReference>
<dbReference type="Gene3D" id="3.60.21.10">
    <property type="match status" value="1"/>
</dbReference>